<dbReference type="Gene3D" id="1.20.1740.10">
    <property type="entry name" value="Amino acid/polyamine transporter I"/>
    <property type="match status" value="1"/>
</dbReference>
<feature type="domain" description="Amino acid transporter transmembrane" evidence="7">
    <location>
        <begin position="75"/>
        <end position="456"/>
    </location>
</feature>
<accession>A0A507CAP4</accession>
<dbReference type="GO" id="GO:0015179">
    <property type="term" value="F:L-amino acid transmembrane transporter activity"/>
    <property type="evidence" value="ECO:0007669"/>
    <property type="project" value="TreeGrafter"/>
</dbReference>
<keyword evidence="9" id="KW-1185">Reference proteome</keyword>
<feature type="transmembrane region" description="Helical" evidence="6">
    <location>
        <begin position="250"/>
        <end position="273"/>
    </location>
</feature>
<dbReference type="OrthoDB" id="40134at2759"/>
<evidence type="ECO:0000256" key="5">
    <source>
        <dbReference type="ARBA" id="ARBA00023136"/>
    </source>
</evidence>
<feature type="transmembrane region" description="Helical" evidence="6">
    <location>
        <begin position="215"/>
        <end position="238"/>
    </location>
</feature>
<proteinExistence type="inferred from homology"/>
<dbReference type="Proteomes" id="UP000319731">
    <property type="component" value="Unassembled WGS sequence"/>
</dbReference>
<evidence type="ECO:0000259" key="7">
    <source>
        <dbReference type="Pfam" id="PF01490"/>
    </source>
</evidence>
<dbReference type="RefSeq" id="XP_031027842.1">
    <property type="nucleotide sequence ID" value="XM_031166094.1"/>
</dbReference>
<keyword evidence="4 6" id="KW-1133">Transmembrane helix</keyword>
<evidence type="ECO:0000256" key="6">
    <source>
        <dbReference type="SAM" id="Phobius"/>
    </source>
</evidence>
<name>A0A507CAP4_9FUNG</name>
<comment type="similarity">
    <text evidence="2">Belongs to the amino acid/polyamine transporter 2 family.</text>
</comment>
<feature type="transmembrane region" description="Helical" evidence="6">
    <location>
        <begin position="293"/>
        <end position="312"/>
    </location>
</feature>
<feature type="transmembrane region" description="Helical" evidence="6">
    <location>
        <begin position="107"/>
        <end position="128"/>
    </location>
</feature>
<dbReference type="PANTHER" id="PTHR22950:SF349">
    <property type="entry name" value="AMINO ACID TRANSPORTER TRANSMEMBRANE DOMAIN-CONTAINING PROTEIN"/>
    <property type="match status" value="1"/>
</dbReference>
<feature type="transmembrane region" description="Helical" evidence="6">
    <location>
        <begin position="156"/>
        <end position="176"/>
    </location>
</feature>
<dbReference type="GeneID" id="42001391"/>
<comment type="subcellular location">
    <subcellularLocation>
        <location evidence="1">Membrane</location>
        <topology evidence="1">Multi-pass membrane protein</topology>
    </subcellularLocation>
</comment>
<protein>
    <recommendedName>
        <fullName evidence="7">Amino acid transporter transmembrane domain-containing protein</fullName>
    </recommendedName>
</protein>
<dbReference type="PANTHER" id="PTHR22950">
    <property type="entry name" value="AMINO ACID TRANSPORTER"/>
    <property type="match status" value="1"/>
</dbReference>
<dbReference type="InterPro" id="IPR013057">
    <property type="entry name" value="AA_transpt_TM"/>
</dbReference>
<keyword evidence="5 6" id="KW-0472">Membrane</keyword>
<feature type="transmembrane region" description="Helical" evidence="6">
    <location>
        <begin position="332"/>
        <end position="353"/>
    </location>
</feature>
<evidence type="ECO:0000256" key="1">
    <source>
        <dbReference type="ARBA" id="ARBA00004141"/>
    </source>
</evidence>
<feature type="transmembrane region" description="Helical" evidence="6">
    <location>
        <begin position="82"/>
        <end position="101"/>
    </location>
</feature>
<dbReference type="Pfam" id="PF01490">
    <property type="entry name" value="Aa_trans"/>
    <property type="match status" value="1"/>
</dbReference>
<feature type="transmembrane region" description="Helical" evidence="6">
    <location>
        <begin position="188"/>
        <end position="208"/>
    </location>
</feature>
<keyword evidence="3 6" id="KW-0812">Transmembrane</keyword>
<evidence type="ECO:0000313" key="8">
    <source>
        <dbReference type="EMBL" id="TPX38127.1"/>
    </source>
</evidence>
<dbReference type="STRING" id="1806994.A0A507CAP4"/>
<dbReference type="GO" id="GO:0005774">
    <property type="term" value="C:vacuolar membrane"/>
    <property type="evidence" value="ECO:0007669"/>
    <property type="project" value="TreeGrafter"/>
</dbReference>
<organism evidence="8 9">
    <name type="scientific">Synchytrium microbalum</name>
    <dbReference type="NCBI Taxonomy" id="1806994"/>
    <lineage>
        <taxon>Eukaryota</taxon>
        <taxon>Fungi</taxon>
        <taxon>Fungi incertae sedis</taxon>
        <taxon>Chytridiomycota</taxon>
        <taxon>Chytridiomycota incertae sedis</taxon>
        <taxon>Chytridiomycetes</taxon>
        <taxon>Synchytriales</taxon>
        <taxon>Synchytriaceae</taxon>
        <taxon>Synchytrium</taxon>
    </lineage>
</organism>
<sequence>MNSTLIVRPSSRMSQRVSLQEDGVEPLLSRENGIVQSPAQIATISASSLDDDEYTQNGLQDFDLELDDELGEKHHKSTPLEALYHLVCVIIGTGILALPYAMRQSGWIGLFIILFSAIVNDSTGRMLVSCLYHQPGHRLTSYADIGQAAFGQRGRLWVVVFYRSALGGITTLYVVLAGTNAANGLGWMSTRVWICLFSIIVMVPVLILKSLKEVAVVSLLATLVSVIVVIVIILAGISQIAETGGAESNIVNLVGFPSALASVSFSFGGNFIYPDVEASLQEPSTFPSVLRKAMIIVCSIYLLIAITGYAAWGTASSSPILDNLTPNSPGKILATISITLHVLLACPVLISTLTNDIERSWKCPVWLSPVGWSALKARVSLRMGLAACISALAVSVPYFTDWVEVMGAIANTALVFIFPVVFYYQLNGWDGRSWREWAWTISILTVGVVGGTIGGINALINLGRHLIYGNL</sequence>
<reference evidence="8 9" key="1">
    <citation type="journal article" date="2019" name="Sci. Rep.">
        <title>Comparative genomics of chytrid fungi reveal insights into the obligate biotrophic and pathogenic lifestyle of Synchytrium endobioticum.</title>
        <authorList>
            <person name="van de Vossenberg B.T.L.H."/>
            <person name="Warris S."/>
            <person name="Nguyen H.D.T."/>
            <person name="van Gent-Pelzer M.P.E."/>
            <person name="Joly D.L."/>
            <person name="van de Geest H.C."/>
            <person name="Bonants P.J.M."/>
            <person name="Smith D.S."/>
            <person name="Levesque C.A."/>
            <person name="van der Lee T.A.J."/>
        </authorList>
    </citation>
    <scope>NUCLEOTIDE SEQUENCE [LARGE SCALE GENOMIC DNA]</scope>
    <source>
        <strain evidence="8 9">JEL517</strain>
    </source>
</reference>
<comment type="caution">
    <text evidence="8">The sequence shown here is derived from an EMBL/GenBank/DDBJ whole genome shotgun (WGS) entry which is preliminary data.</text>
</comment>
<feature type="transmembrane region" description="Helical" evidence="6">
    <location>
        <begin position="405"/>
        <end position="426"/>
    </location>
</feature>
<evidence type="ECO:0000256" key="2">
    <source>
        <dbReference type="ARBA" id="ARBA00008066"/>
    </source>
</evidence>
<dbReference type="AlphaFoldDB" id="A0A507CAP4"/>
<feature type="transmembrane region" description="Helical" evidence="6">
    <location>
        <begin position="379"/>
        <end position="399"/>
    </location>
</feature>
<evidence type="ECO:0000256" key="3">
    <source>
        <dbReference type="ARBA" id="ARBA00022692"/>
    </source>
</evidence>
<evidence type="ECO:0000313" key="9">
    <source>
        <dbReference type="Proteomes" id="UP000319731"/>
    </source>
</evidence>
<evidence type="ECO:0000256" key="4">
    <source>
        <dbReference type="ARBA" id="ARBA00022989"/>
    </source>
</evidence>
<dbReference type="EMBL" id="QEAO01000001">
    <property type="protein sequence ID" value="TPX38127.1"/>
    <property type="molecule type" value="Genomic_DNA"/>
</dbReference>
<feature type="transmembrane region" description="Helical" evidence="6">
    <location>
        <begin position="438"/>
        <end position="460"/>
    </location>
</feature>
<gene>
    <name evidence="8" type="ORF">SmJEL517_g00164</name>
</gene>